<protein>
    <submittedName>
        <fullName evidence="8">Alcohol dehydrogenase [NADP(+)] A</fullName>
    </submittedName>
</protein>
<keyword evidence="3" id="KW-0560">Oxidoreductase</keyword>
<proteinExistence type="inferred from homology"/>
<evidence type="ECO:0000256" key="1">
    <source>
        <dbReference type="ARBA" id="ARBA00007905"/>
    </source>
</evidence>
<dbReference type="InterPro" id="IPR020471">
    <property type="entry name" value="AKR"/>
</dbReference>
<dbReference type="EMBL" id="HBUF01627385">
    <property type="protein sequence ID" value="CAG6782422.1"/>
    <property type="molecule type" value="Transcribed_RNA"/>
</dbReference>
<evidence type="ECO:0000256" key="6">
    <source>
        <dbReference type="PIRSR" id="PIRSR000097-3"/>
    </source>
</evidence>
<dbReference type="Pfam" id="PF00248">
    <property type="entry name" value="Aldo_ket_red"/>
    <property type="match status" value="1"/>
</dbReference>
<dbReference type="SUPFAM" id="SSF51430">
    <property type="entry name" value="NAD(P)-linked oxidoreductase"/>
    <property type="match status" value="1"/>
</dbReference>
<dbReference type="Gene3D" id="3.20.20.100">
    <property type="entry name" value="NADP-dependent oxidoreductase domain"/>
    <property type="match status" value="1"/>
</dbReference>
<evidence type="ECO:0000259" key="7">
    <source>
        <dbReference type="Pfam" id="PF00248"/>
    </source>
</evidence>
<dbReference type="InterPro" id="IPR023210">
    <property type="entry name" value="NADP_OxRdtase_dom"/>
</dbReference>
<dbReference type="PROSITE" id="PS00798">
    <property type="entry name" value="ALDOKETO_REDUCTASE_1"/>
    <property type="match status" value="1"/>
</dbReference>
<dbReference type="InterPro" id="IPR018170">
    <property type="entry name" value="Aldo/ket_reductase_CS"/>
</dbReference>
<feature type="active site" description="Proton donor" evidence="4">
    <location>
        <position position="98"/>
    </location>
</feature>
<organism evidence="8">
    <name type="scientific">Cacopsylla melanoneura</name>
    <dbReference type="NCBI Taxonomy" id="428564"/>
    <lineage>
        <taxon>Eukaryota</taxon>
        <taxon>Metazoa</taxon>
        <taxon>Ecdysozoa</taxon>
        <taxon>Arthropoda</taxon>
        <taxon>Hexapoda</taxon>
        <taxon>Insecta</taxon>
        <taxon>Pterygota</taxon>
        <taxon>Neoptera</taxon>
        <taxon>Paraneoptera</taxon>
        <taxon>Hemiptera</taxon>
        <taxon>Sternorrhyncha</taxon>
        <taxon>Psylloidea</taxon>
        <taxon>Psyllidae</taxon>
        <taxon>Psyllinae</taxon>
        <taxon>Cacopsylla</taxon>
    </lineage>
</organism>
<dbReference type="InterPro" id="IPR036812">
    <property type="entry name" value="NAD(P)_OxRdtase_dom_sf"/>
</dbReference>
<dbReference type="PROSITE" id="PS00062">
    <property type="entry name" value="ALDOKETO_REDUCTASE_2"/>
    <property type="match status" value="1"/>
</dbReference>
<dbReference type="PRINTS" id="PR00069">
    <property type="entry name" value="ALDKETRDTASE"/>
</dbReference>
<feature type="domain" description="NADP-dependent oxidoreductase" evidence="7">
    <location>
        <begin position="63"/>
        <end position="334"/>
    </location>
</feature>
<accession>A0A8D9BGK0</accession>
<evidence type="ECO:0000256" key="3">
    <source>
        <dbReference type="ARBA" id="ARBA00023002"/>
    </source>
</evidence>
<comment type="similarity">
    <text evidence="1">Belongs to the aldo/keto reductase family.</text>
</comment>
<feature type="binding site" evidence="5">
    <location>
        <position position="160"/>
    </location>
    <ligand>
        <name>substrate</name>
    </ligand>
</feature>
<dbReference type="CDD" id="cd19116">
    <property type="entry name" value="AKR_AKR2E1-5"/>
    <property type="match status" value="1"/>
</dbReference>
<sequence>MPVEGIAIISKWRQLCTAGVIILLCYSLPTNSLRVHRKEKCSGMSPAIAPTLQLNNGQEIPALGLGTWQGTAGSGEVKAAVLAALDAGYRHIDTAACYLTEEDIGVAIKKKISQGDIKREELFITTKLWITHFEPEMVVKACQNSCKKLGLDYVDLYLIHWPFGIKGKDVEDLSFEGEESNVSLEETWRGMEKCVEKGFAKSIGLSNFNSVQIKRILDCAKIKPVNLQIEVHPYLNQRKLIDYCKKQNITVTAYSPLGAPWTNPDKPLLINDPVLKEIADKYRKSPAQVVLRYLIQSGTIPIPKSGSPQRIQENIDVFDFKLEQADVEKIDALDQKARACLMSAHVNATEYPFKPEIEF</sequence>
<dbReference type="PIRSF" id="PIRSF000097">
    <property type="entry name" value="AKR"/>
    <property type="match status" value="1"/>
</dbReference>
<name>A0A8D9BGK0_9HEMI</name>
<evidence type="ECO:0000256" key="5">
    <source>
        <dbReference type="PIRSR" id="PIRSR000097-2"/>
    </source>
</evidence>
<keyword evidence="2" id="KW-0521">NADP</keyword>
<dbReference type="FunFam" id="3.20.20.100:FF:000006">
    <property type="entry name" value="Aldo-keto reductase family 1 member A1"/>
    <property type="match status" value="1"/>
</dbReference>
<dbReference type="AlphaFoldDB" id="A0A8D9BGK0"/>
<evidence type="ECO:0000256" key="4">
    <source>
        <dbReference type="PIRSR" id="PIRSR000097-1"/>
    </source>
</evidence>
<evidence type="ECO:0000256" key="2">
    <source>
        <dbReference type="ARBA" id="ARBA00022857"/>
    </source>
</evidence>
<dbReference type="InterPro" id="IPR044488">
    <property type="entry name" value="AKR2E"/>
</dbReference>
<feature type="site" description="Lowers pKa of active site Tyr" evidence="6">
    <location>
        <position position="127"/>
    </location>
</feature>
<evidence type="ECO:0000313" key="8">
    <source>
        <dbReference type="EMBL" id="CAG6782422.1"/>
    </source>
</evidence>
<dbReference type="GO" id="GO:0016491">
    <property type="term" value="F:oxidoreductase activity"/>
    <property type="evidence" value="ECO:0007669"/>
    <property type="project" value="UniProtKB-KW"/>
</dbReference>
<dbReference type="PANTHER" id="PTHR11732">
    <property type="entry name" value="ALDO/KETO REDUCTASE"/>
    <property type="match status" value="1"/>
</dbReference>
<reference evidence="8" key="1">
    <citation type="submission" date="2021-05" db="EMBL/GenBank/DDBJ databases">
        <authorList>
            <person name="Alioto T."/>
            <person name="Alioto T."/>
            <person name="Gomez Garrido J."/>
        </authorList>
    </citation>
    <scope>NUCLEOTIDE SEQUENCE</scope>
</reference>